<dbReference type="Proteomes" id="UP000650533">
    <property type="component" value="Chromosome 14"/>
</dbReference>
<protein>
    <submittedName>
        <fullName evidence="19">Transposon Tf2-7 polyprotein</fullName>
    </submittedName>
</protein>
<dbReference type="PROSITE" id="PS50994">
    <property type="entry name" value="INTEGRASE"/>
    <property type="match status" value="2"/>
</dbReference>
<dbReference type="Pfam" id="PF17919">
    <property type="entry name" value="RT_RNaseH_2"/>
    <property type="match status" value="1"/>
</dbReference>
<dbReference type="Pfam" id="PF24626">
    <property type="entry name" value="SH3_Tf2-1"/>
    <property type="match status" value="1"/>
</dbReference>
<dbReference type="InterPro" id="IPR043502">
    <property type="entry name" value="DNA/RNA_pol_sf"/>
</dbReference>
<evidence type="ECO:0000256" key="16">
    <source>
        <dbReference type="ARBA" id="ARBA00023268"/>
    </source>
</evidence>
<keyword evidence="4" id="KW-0540">Nuclease</keyword>
<dbReference type="InterPro" id="IPR036397">
    <property type="entry name" value="RNaseH_sf"/>
</dbReference>
<dbReference type="FunFam" id="1.10.340.70:FF:000001">
    <property type="entry name" value="Retrovirus-related Pol polyprotein from transposon gypsy-like Protein"/>
    <property type="match status" value="1"/>
</dbReference>
<dbReference type="InterPro" id="IPR056924">
    <property type="entry name" value="SH3_Tf2-1"/>
</dbReference>
<name>A0A8H8P5R7_9AGAM</name>
<dbReference type="CDD" id="cd09274">
    <property type="entry name" value="RNase_HI_RT_Ty3"/>
    <property type="match status" value="2"/>
</dbReference>
<evidence type="ECO:0000256" key="8">
    <source>
        <dbReference type="ARBA" id="ARBA00022801"/>
    </source>
</evidence>
<feature type="domain" description="Integrase catalytic" evidence="18">
    <location>
        <begin position="688"/>
        <end position="847"/>
    </location>
</feature>
<dbReference type="GO" id="GO:0006508">
    <property type="term" value="P:proteolysis"/>
    <property type="evidence" value="ECO:0007669"/>
    <property type="project" value="UniProtKB-KW"/>
</dbReference>
<evidence type="ECO:0000256" key="15">
    <source>
        <dbReference type="ARBA" id="ARBA00023172"/>
    </source>
</evidence>
<keyword evidence="11" id="KW-0229">DNA integration</keyword>
<dbReference type="InterPro" id="IPR050951">
    <property type="entry name" value="Retrovirus_Pol_polyprotein"/>
</dbReference>
<dbReference type="Gene3D" id="3.30.420.10">
    <property type="entry name" value="Ribonuclease H-like superfamily/Ribonuclease H"/>
    <property type="match status" value="2"/>
</dbReference>
<dbReference type="PROSITE" id="PS50878">
    <property type="entry name" value="RT_POL"/>
    <property type="match status" value="1"/>
</dbReference>
<evidence type="ECO:0000256" key="7">
    <source>
        <dbReference type="ARBA" id="ARBA00022759"/>
    </source>
</evidence>
<dbReference type="CDD" id="cd01647">
    <property type="entry name" value="RT_LTR"/>
    <property type="match status" value="1"/>
</dbReference>
<keyword evidence="14" id="KW-0238">DNA-binding</keyword>
<organism evidence="19 20">
    <name type="scientific">Rhizoctonia solani</name>
    <dbReference type="NCBI Taxonomy" id="456999"/>
    <lineage>
        <taxon>Eukaryota</taxon>
        <taxon>Fungi</taxon>
        <taxon>Dikarya</taxon>
        <taxon>Basidiomycota</taxon>
        <taxon>Agaricomycotina</taxon>
        <taxon>Agaricomycetes</taxon>
        <taxon>Cantharellales</taxon>
        <taxon>Ceratobasidiaceae</taxon>
        <taxon>Rhizoctonia</taxon>
    </lineage>
</organism>
<dbReference type="GO" id="GO:0004519">
    <property type="term" value="F:endonuclease activity"/>
    <property type="evidence" value="ECO:0007669"/>
    <property type="project" value="UniProtKB-KW"/>
</dbReference>
<evidence type="ECO:0000259" key="18">
    <source>
        <dbReference type="PROSITE" id="PS50994"/>
    </source>
</evidence>
<evidence type="ECO:0000256" key="10">
    <source>
        <dbReference type="ARBA" id="ARBA00022884"/>
    </source>
</evidence>
<dbReference type="GO" id="GO:0005634">
    <property type="term" value="C:nucleus"/>
    <property type="evidence" value="ECO:0007669"/>
    <property type="project" value="UniProtKB-ARBA"/>
</dbReference>
<dbReference type="FunFam" id="3.10.20.370:FF:000001">
    <property type="entry name" value="Retrovirus-related Pol polyprotein from transposon 17.6-like protein"/>
    <property type="match status" value="1"/>
</dbReference>
<keyword evidence="2" id="KW-0808">Transferase</keyword>
<dbReference type="Gene3D" id="3.10.20.370">
    <property type="match status" value="1"/>
</dbReference>
<evidence type="ECO:0000259" key="17">
    <source>
        <dbReference type="PROSITE" id="PS50878"/>
    </source>
</evidence>
<dbReference type="Gene3D" id="3.30.70.270">
    <property type="match status" value="3"/>
</dbReference>
<feature type="domain" description="Reverse transcriptase" evidence="17">
    <location>
        <begin position="143"/>
        <end position="322"/>
    </location>
</feature>
<evidence type="ECO:0000256" key="4">
    <source>
        <dbReference type="ARBA" id="ARBA00022722"/>
    </source>
</evidence>
<dbReference type="GO" id="GO:0046872">
    <property type="term" value="F:metal ion binding"/>
    <property type="evidence" value="ECO:0007669"/>
    <property type="project" value="UniProtKB-KW"/>
</dbReference>
<dbReference type="Pfam" id="PF17917">
    <property type="entry name" value="RT_RNaseH"/>
    <property type="match status" value="1"/>
</dbReference>
<dbReference type="GO" id="GO:0003677">
    <property type="term" value="F:DNA binding"/>
    <property type="evidence" value="ECO:0007669"/>
    <property type="project" value="UniProtKB-KW"/>
</dbReference>
<dbReference type="InterPro" id="IPR041373">
    <property type="entry name" value="RT_RNaseH"/>
</dbReference>
<keyword evidence="13" id="KW-0239">DNA-directed DNA polymerase</keyword>
<dbReference type="Gene3D" id="3.10.10.10">
    <property type="entry name" value="HIV Type 1 Reverse Transcriptase, subunit A, domain 1"/>
    <property type="match status" value="1"/>
</dbReference>
<dbReference type="InterPro" id="IPR043128">
    <property type="entry name" value="Rev_trsase/Diguanyl_cyclase"/>
</dbReference>
<dbReference type="PANTHER" id="PTHR37984:SF5">
    <property type="entry name" value="PROTEIN NYNRIN-LIKE"/>
    <property type="match status" value="1"/>
</dbReference>
<dbReference type="GeneID" id="67033040"/>
<keyword evidence="12" id="KW-0695">RNA-directed DNA polymerase</keyword>
<accession>A0A8H8P5R7</accession>
<feature type="domain" description="Integrase catalytic" evidence="18">
    <location>
        <begin position="1334"/>
        <end position="1500"/>
    </location>
</feature>
<evidence type="ECO:0000313" key="20">
    <source>
        <dbReference type="Proteomes" id="UP000650533"/>
    </source>
</evidence>
<dbReference type="RefSeq" id="XP_043185922.1">
    <property type="nucleotide sequence ID" value="XM_043330577.1"/>
</dbReference>
<evidence type="ECO:0000256" key="2">
    <source>
        <dbReference type="ARBA" id="ARBA00022679"/>
    </source>
</evidence>
<dbReference type="Gene3D" id="1.10.340.70">
    <property type="match status" value="2"/>
</dbReference>
<sequence>MSWLKLHNPTIDWPNKRITFNSQYCNNTCLSVSNSILGNVGGTSNHLEGIPEDLGGVKVIEPLEGIPRETGGTVDSPLESIPVELRNFAEVFSEDMKVTELPLHRPFDLGIDLIDPDKPVKAMVYPLKASDDEELRKLLKEQLDKGLICPSKSKYGSPVHFVNKKNGKRRMVVDYRSLNANTVKNAYPLPLIQSLIEKLRGAKYFSTIDLKSGYNLVRIKEGDEWKTAFKTKYGLFEYLVMPFGLCNAPAAFQHFMNEIFRDILDVYVVVYLDDILIFSESRELHTKHLQEVLKRLQDNACYCNLEKCNFYASEVDYLGVIANGEGVKADPKKITQAVDWATPHSVKGVQEFLGFINFYRRFIHNFSKLAQPLYQLLQKNIPWEWGERQEESFKALKQALIESPVLIQPNPYKEFFLECDASDFATGAVLNQKGSDDKLHPVAFLSKSLAPAERNYDIFDKELLAVVRALKEWRHLLEGTVIPVKILTDHKNLEYFQTKRDLNQRQLRWMGFLADYNYRIVYRPGAQNRKADILSRREDHKSAVKEGGETPVLISPELFIAAIQTDSDLNDLIRDALHDDKAVYKILKSLEEDIPVKGWKLDNGLLYYHDRIYVPNEPEIRKAILESRHDNPSTGHPGQFRTLDLLSRDYYWSGMKQSVTKYVQACNSCIRSKHSNRAPEGLLQNIDLPNKPWEEITYDLIVGLPTSEGYDAILTVVDRLSKMVHFIPTHSDATAVDVANLFVSFVWKLHGLPRKTISDRGPQFNAKFLRQVYKRLGIEPHFSTAYRPQVDGQSERLNQFVEIYLRHYINYRQTDWVASLPLAEFAYNNGKHSGSKHSPFYMCYGYNPDFTVGNTKESHVPQADDLADFLKEIQTEAKAALEIAARQNAQYYDLNRREATKLEVGDKVYLSSANIKTSRPSHKLEHKRLGPYKVLEKIGRNSYKLDLPKSMKVHPVFNIALLHKKPVDKYDRDPVPLPPVVTADGEEEYTVERILDSKKAVQEWPTPTKIKEVQSFLGFANFLRQFVANFSHMARPLRNLVKKDTPWKWEAREEEAFQGLKTAVTNAPILCHTNPTKPYFLETDASGAALGSILSQQQDDGRLHPLGFLLESFKGVEQDYDTHNKELLAIIHSFEYWRIFLEGTEHPVTVFTDHWNLEYWKESHTFNQQHARWHLLLARYNFQIVYQPGKQLGKLDALSQRSDHANIPPAAQTMLPKPVFANIAFDKSLEEILQFLQNKLKAPPSIKRAFKDYKMEAGLLFYQGHIVVLDAGSLRTDLLQIFHNSPLAGHPGRQHTLELVSHNYYWPGICADTYWHVDSCKTCQQIRKPKYALVPLQPLELPTRPWQHVSYNMIVDLPKDGSYDSILVIVDNFTKYRVFVKCSKKLKAPELAELFLEHVWNQHGMPKKMVLDRGRVFNNKFLKALYKHLGIDPHFSLAYHPQSDRQTEQVNLSIEYFLRAYSGVNQQDWTKWLPMAKFVYNNAVHSSTGKTPFKALYRWEPTLTPSNVPTNVPEADNLAQTREAQWKEVEAALQQSKLQMMAGEAGEPLSFKVGEEVWLDAKNVNLKTLSSKLMEQCLGPFKVTEKISNCTY</sequence>
<evidence type="ECO:0000256" key="5">
    <source>
        <dbReference type="ARBA" id="ARBA00022723"/>
    </source>
</evidence>
<dbReference type="InterPro" id="IPR041577">
    <property type="entry name" value="RT_RNaseH_2"/>
</dbReference>
<dbReference type="InterPro" id="IPR012337">
    <property type="entry name" value="RNaseH-like_sf"/>
</dbReference>
<dbReference type="FunFam" id="3.30.420.10:FF:000032">
    <property type="entry name" value="Retrovirus-related Pol polyprotein from transposon 297-like Protein"/>
    <property type="match status" value="2"/>
</dbReference>
<reference evidence="19" key="1">
    <citation type="submission" date="2020-05" db="EMBL/GenBank/DDBJ databases">
        <title>Evolutionary and genomic comparisons of hybrid uninucleate and nonhybrid Rhizoctonia fungi.</title>
        <authorList>
            <person name="Li C."/>
            <person name="Chen X."/>
        </authorList>
    </citation>
    <scope>NUCLEOTIDE SEQUENCE</scope>
    <source>
        <strain evidence="19">AG-1 IA</strain>
    </source>
</reference>
<dbReference type="SUPFAM" id="SSF56672">
    <property type="entry name" value="DNA/RNA polymerases"/>
    <property type="match status" value="2"/>
</dbReference>
<dbReference type="KEGG" id="rsx:RhiXN_10761"/>
<dbReference type="GO" id="GO:0003887">
    <property type="term" value="F:DNA-directed DNA polymerase activity"/>
    <property type="evidence" value="ECO:0007669"/>
    <property type="project" value="UniProtKB-KW"/>
</dbReference>
<dbReference type="PANTHER" id="PTHR37984">
    <property type="entry name" value="PROTEIN CBG26694"/>
    <property type="match status" value="1"/>
</dbReference>
<dbReference type="FunFam" id="3.30.70.270:FF:000026">
    <property type="entry name" value="Transposon Ty3-G Gag-Pol polyprotein"/>
    <property type="match status" value="1"/>
</dbReference>
<proteinExistence type="predicted"/>
<dbReference type="InterPro" id="IPR041588">
    <property type="entry name" value="Integrase_H2C2"/>
</dbReference>
<keyword evidence="1" id="KW-0645">Protease</keyword>
<dbReference type="EMBL" id="CP059671">
    <property type="protein sequence ID" value="QRW25685.1"/>
    <property type="molecule type" value="Genomic_DNA"/>
</dbReference>
<dbReference type="GO" id="GO:0015074">
    <property type="term" value="P:DNA integration"/>
    <property type="evidence" value="ECO:0007669"/>
    <property type="project" value="UniProtKB-KW"/>
</dbReference>
<dbReference type="Pfam" id="PF17921">
    <property type="entry name" value="Integrase_H2C2"/>
    <property type="match status" value="2"/>
</dbReference>
<keyword evidence="10" id="KW-0694">RNA-binding</keyword>
<gene>
    <name evidence="19" type="ORF">RhiXN_10761</name>
</gene>
<evidence type="ECO:0000256" key="14">
    <source>
        <dbReference type="ARBA" id="ARBA00023125"/>
    </source>
</evidence>
<evidence type="ECO:0000256" key="13">
    <source>
        <dbReference type="ARBA" id="ARBA00022932"/>
    </source>
</evidence>
<dbReference type="SUPFAM" id="SSF53098">
    <property type="entry name" value="Ribonuclease H-like"/>
    <property type="match status" value="2"/>
</dbReference>
<dbReference type="GO" id="GO:0004190">
    <property type="term" value="F:aspartic-type endopeptidase activity"/>
    <property type="evidence" value="ECO:0007669"/>
    <property type="project" value="UniProtKB-KW"/>
</dbReference>
<dbReference type="FunFam" id="3.30.70.270:FF:000020">
    <property type="entry name" value="Transposon Tf2-6 polyprotein-like Protein"/>
    <property type="match status" value="1"/>
</dbReference>
<evidence type="ECO:0000256" key="12">
    <source>
        <dbReference type="ARBA" id="ARBA00022918"/>
    </source>
</evidence>
<keyword evidence="6" id="KW-0064">Aspartyl protease</keyword>
<evidence type="ECO:0000256" key="11">
    <source>
        <dbReference type="ARBA" id="ARBA00022908"/>
    </source>
</evidence>
<keyword evidence="5" id="KW-0479">Metal-binding</keyword>
<dbReference type="GO" id="GO:0003723">
    <property type="term" value="F:RNA binding"/>
    <property type="evidence" value="ECO:0007669"/>
    <property type="project" value="UniProtKB-KW"/>
</dbReference>
<dbReference type="GO" id="GO:0006310">
    <property type="term" value="P:DNA recombination"/>
    <property type="evidence" value="ECO:0007669"/>
    <property type="project" value="UniProtKB-KW"/>
</dbReference>
<keyword evidence="16" id="KW-0511">Multifunctional enzyme</keyword>
<keyword evidence="3" id="KW-0548">Nucleotidyltransferase</keyword>
<evidence type="ECO:0000256" key="1">
    <source>
        <dbReference type="ARBA" id="ARBA00022670"/>
    </source>
</evidence>
<dbReference type="InterPro" id="IPR000477">
    <property type="entry name" value="RT_dom"/>
</dbReference>
<dbReference type="InterPro" id="IPR001584">
    <property type="entry name" value="Integrase_cat-core"/>
</dbReference>
<evidence type="ECO:0000256" key="9">
    <source>
        <dbReference type="ARBA" id="ARBA00022842"/>
    </source>
</evidence>
<dbReference type="Pfam" id="PF00665">
    <property type="entry name" value="rve"/>
    <property type="match status" value="1"/>
</dbReference>
<keyword evidence="7" id="KW-0255">Endonuclease</keyword>
<keyword evidence="8" id="KW-0378">Hydrolase</keyword>
<evidence type="ECO:0000313" key="19">
    <source>
        <dbReference type="EMBL" id="QRW25685.1"/>
    </source>
</evidence>
<keyword evidence="15" id="KW-0233">DNA recombination</keyword>
<dbReference type="GO" id="GO:0003964">
    <property type="term" value="F:RNA-directed DNA polymerase activity"/>
    <property type="evidence" value="ECO:0007669"/>
    <property type="project" value="UniProtKB-KW"/>
</dbReference>
<evidence type="ECO:0000256" key="6">
    <source>
        <dbReference type="ARBA" id="ARBA00022750"/>
    </source>
</evidence>
<keyword evidence="9" id="KW-0460">Magnesium</keyword>
<dbReference type="Pfam" id="PF00078">
    <property type="entry name" value="RVT_1"/>
    <property type="match status" value="1"/>
</dbReference>
<evidence type="ECO:0000256" key="3">
    <source>
        <dbReference type="ARBA" id="ARBA00022695"/>
    </source>
</evidence>